<name>A0AA36J2M5_9DINO</name>
<dbReference type="Proteomes" id="UP001178507">
    <property type="component" value="Unassembled WGS sequence"/>
</dbReference>
<dbReference type="AlphaFoldDB" id="A0AA36J2M5"/>
<gene>
    <name evidence="2" type="ORF">EVOR1521_LOCUS21895</name>
</gene>
<sequence length="326" mass="38418">MEVQVELTEDEKKCWFRKKEVPDLASKEMSSTYEKFSLPSKEEGCDELLYMWYKAPQCQQYLEKWVLDRKLVQRVEDLQPSDWFRGKHAEWNRVLGFWTKRKQQEYKDPNRRRLAAKRKEVDEAKKKAKEEGAANEKEDKEEEKEKAEEEGKEKDEEKEKEKEADEKEEMEVDAESLDPFAVEDVCDIGGSQPLFANFGYEDWVLIALRFELHLLCHAFRHDLDDPDRTSFQESHLAFYYQKYFKRPLNLRSFGVDSNNQLVELVKDVVELNAKGALEAQLSSDSPLENFVRLTEDARRDRQLRVDAGDARNALSAHYQLMGNEVQ</sequence>
<keyword evidence="3" id="KW-1185">Reference proteome</keyword>
<comment type="caution">
    <text evidence="2">The sequence shown here is derived from an EMBL/GenBank/DDBJ whole genome shotgun (WGS) entry which is preliminary data.</text>
</comment>
<dbReference type="EMBL" id="CAUJNA010003285">
    <property type="protein sequence ID" value="CAJ1397994.1"/>
    <property type="molecule type" value="Genomic_DNA"/>
</dbReference>
<protein>
    <submittedName>
        <fullName evidence="2">Uncharacterized protein</fullName>
    </submittedName>
</protein>
<feature type="compositionally biased region" description="Basic and acidic residues" evidence="1">
    <location>
        <begin position="108"/>
        <end position="165"/>
    </location>
</feature>
<organism evidence="2 3">
    <name type="scientific">Effrenium voratum</name>
    <dbReference type="NCBI Taxonomy" id="2562239"/>
    <lineage>
        <taxon>Eukaryota</taxon>
        <taxon>Sar</taxon>
        <taxon>Alveolata</taxon>
        <taxon>Dinophyceae</taxon>
        <taxon>Suessiales</taxon>
        <taxon>Symbiodiniaceae</taxon>
        <taxon>Effrenium</taxon>
    </lineage>
</organism>
<reference evidence="2" key="1">
    <citation type="submission" date="2023-08" db="EMBL/GenBank/DDBJ databases">
        <authorList>
            <person name="Chen Y."/>
            <person name="Shah S."/>
            <person name="Dougan E. K."/>
            <person name="Thang M."/>
            <person name="Chan C."/>
        </authorList>
    </citation>
    <scope>NUCLEOTIDE SEQUENCE</scope>
</reference>
<accession>A0AA36J2M5</accession>
<evidence type="ECO:0000313" key="3">
    <source>
        <dbReference type="Proteomes" id="UP001178507"/>
    </source>
</evidence>
<feature type="region of interest" description="Disordered" evidence="1">
    <location>
        <begin position="108"/>
        <end position="174"/>
    </location>
</feature>
<evidence type="ECO:0000256" key="1">
    <source>
        <dbReference type="SAM" id="MobiDB-lite"/>
    </source>
</evidence>
<evidence type="ECO:0000313" key="2">
    <source>
        <dbReference type="EMBL" id="CAJ1397994.1"/>
    </source>
</evidence>
<proteinExistence type="predicted"/>